<dbReference type="EMBL" id="JBHSNL010000001">
    <property type="protein sequence ID" value="MFC5544260.1"/>
    <property type="molecule type" value="Genomic_DNA"/>
</dbReference>
<sequence>MNLKTLCDTLRPLFDLSTEVMETNFHYQQLLAERIQKAGKPLEQLTLAEVRQLVDAVSDDYEAATKPRGMQ</sequence>
<reference evidence="2" key="1">
    <citation type="journal article" date="2019" name="Int. J. Syst. Evol. Microbiol.">
        <title>The Global Catalogue of Microorganisms (GCM) 10K type strain sequencing project: providing services to taxonomists for standard genome sequencing and annotation.</title>
        <authorList>
            <consortium name="The Broad Institute Genomics Platform"/>
            <consortium name="The Broad Institute Genome Sequencing Center for Infectious Disease"/>
            <person name="Wu L."/>
            <person name="Ma J."/>
        </authorList>
    </citation>
    <scope>NUCLEOTIDE SEQUENCE [LARGE SCALE GENOMIC DNA]</scope>
    <source>
        <strain evidence="2">CGMCC 4.1799</strain>
    </source>
</reference>
<keyword evidence="2" id="KW-1185">Reference proteome</keyword>
<proteinExistence type="predicted"/>
<accession>A0ABW0RLE3</accession>
<protein>
    <submittedName>
        <fullName evidence="1">Uncharacterized protein</fullName>
    </submittedName>
</protein>
<evidence type="ECO:0000313" key="1">
    <source>
        <dbReference type="EMBL" id="MFC5544260.1"/>
    </source>
</evidence>
<dbReference type="RefSeq" id="WP_248154921.1">
    <property type="nucleotide sequence ID" value="NZ_JAKZAJ010000001.1"/>
</dbReference>
<gene>
    <name evidence="1" type="ORF">ACFPQA_04310</name>
</gene>
<name>A0ABW0RLE3_9GAMM</name>
<organism evidence="1 2">
    <name type="scientific">Marinobacter koreensis</name>
    <dbReference type="NCBI Taxonomy" id="335974"/>
    <lineage>
        <taxon>Bacteria</taxon>
        <taxon>Pseudomonadati</taxon>
        <taxon>Pseudomonadota</taxon>
        <taxon>Gammaproteobacteria</taxon>
        <taxon>Pseudomonadales</taxon>
        <taxon>Marinobacteraceae</taxon>
        <taxon>Marinobacter</taxon>
    </lineage>
</organism>
<evidence type="ECO:0000313" key="2">
    <source>
        <dbReference type="Proteomes" id="UP001596055"/>
    </source>
</evidence>
<dbReference type="Proteomes" id="UP001596055">
    <property type="component" value="Unassembled WGS sequence"/>
</dbReference>
<comment type="caution">
    <text evidence="1">The sequence shown here is derived from an EMBL/GenBank/DDBJ whole genome shotgun (WGS) entry which is preliminary data.</text>
</comment>